<dbReference type="SUPFAM" id="SSF50129">
    <property type="entry name" value="GroES-like"/>
    <property type="match status" value="1"/>
</dbReference>
<dbReference type="GO" id="GO:0016491">
    <property type="term" value="F:oxidoreductase activity"/>
    <property type="evidence" value="ECO:0007669"/>
    <property type="project" value="InterPro"/>
</dbReference>
<proteinExistence type="predicted"/>
<dbReference type="GO" id="GO:0008270">
    <property type="term" value="F:zinc ion binding"/>
    <property type="evidence" value="ECO:0007669"/>
    <property type="project" value="InterPro"/>
</dbReference>
<dbReference type="Pfam" id="PF13602">
    <property type="entry name" value="ADH_zinc_N_2"/>
    <property type="match status" value="1"/>
</dbReference>
<dbReference type="InterPro" id="IPR013154">
    <property type="entry name" value="ADH-like_N"/>
</dbReference>
<reference evidence="2 3" key="1">
    <citation type="submission" date="2019-02" db="EMBL/GenBank/DDBJ databases">
        <title>Deep-cultivation of Planctomycetes and their phenomic and genomic characterization uncovers novel biology.</title>
        <authorList>
            <person name="Wiegand S."/>
            <person name="Jogler M."/>
            <person name="Boedeker C."/>
            <person name="Pinto D."/>
            <person name="Vollmers J."/>
            <person name="Rivas-Marin E."/>
            <person name="Kohn T."/>
            <person name="Peeters S.H."/>
            <person name="Heuer A."/>
            <person name="Rast P."/>
            <person name="Oberbeckmann S."/>
            <person name="Bunk B."/>
            <person name="Jeske O."/>
            <person name="Meyerdierks A."/>
            <person name="Storesund J.E."/>
            <person name="Kallscheuer N."/>
            <person name="Luecker S."/>
            <person name="Lage O.M."/>
            <person name="Pohl T."/>
            <person name="Merkel B.J."/>
            <person name="Hornburger P."/>
            <person name="Mueller R.-W."/>
            <person name="Bruemmer F."/>
            <person name="Labrenz M."/>
            <person name="Spormann A.M."/>
            <person name="Op den Camp H."/>
            <person name="Overmann J."/>
            <person name="Amann R."/>
            <person name="Jetten M.S.M."/>
            <person name="Mascher T."/>
            <person name="Medema M.H."/>
            <person name="Devos D.P."/>
            <person name="Kaster A.-K."/>
            <person name="Ovreas L."/>
            <person name="Rohde M."/>
            <person name="Galperin M.Y."/>
            <person name="Jogler C."/>
        </authorList>
    </citation>
    <scope>NUCLEOTIDE SEQUENCE [LARGE SCALE GENOMIC DNA]</scope>
    <source>
        <strain evidence="2 3">KS4</strain>
    </source>
</reference>
<dbReference type="SMART" id="SM00829">
    <property type="entry name" value="PKS_ER"/>
    <property type="match status" value="1"/>
</dbReference>
<gene>
    <name evidence="2" type="ORF">KS4_25320</name>
</gene>
<dbReference type="AlphaFoldDB" id="A0A517YW96"/>
<evidence type="ECO:0000259" key="1">
    <source>
        <dbReference type="SMART" id="SM00829"/>
    </source>
</evidence>
<sequence length="327" mass="33578">MRAVLQNKTGLGSLELGEMEKPEVGDGELLVKVVCCGLNPVDYKLAEGGMKEWAWPHVPGVDVAGVVEEVGEGCGGEDGYEGGEAVMVHNDIRVQGGLGEYVVVKGHVVSRMPEGVSFEQAAALPCAGMTALLALDRKVGMVEGDTVLIQAGAGGVGGFGIQIAKRGGMRVIATCSGGNVDYVKGLGADEVIDYTKEDVAEGVRALTDGRGVDVVLDTLGGDAGMAALEMIAFGGHVAHVVGMADASGINGFARGYSQHAITLGGAYLSGDYVAQCVLKEMGETLLELVLSGDLDAMVGEVVGLEGAIAGLERLKEGHVRGKIVVRI</sequence>
<organism evidence="2 3">
    <name type="scientific">Poriferisphaera corsica</name>
    <dbReference type="NCBI Taxonomy" id="2528020"/>
    <lineage>
        <taxon>Bacteria</taxon>
        <taxon>Pseudomonadati</taxon>
        <taxon>Planctomycetota</taxon>
        <taxon>Phycisphaerae</taxon>
        <taxon>Phycisphaerales</taxon>
        <taxon>Phycisphaeraceae</taxon>
        <taxon>Poriferisphaera</taxon>
    </lineage>
</organism>
<name>A0A517YW96_9BACT</name>
<dbReference type="SUPFAM" id="SSF51735">
    <property type="entry name" value="NAD(P)-binding Rossmann-fold domains"/>
    <property type="match status" value="1"/>
</dbReference>
<dbReference type="EC" id="2.3.1.41" evidence="2"/>
<keyword evidence="2" id="KW-0808">Transferase</keyword>
<dbReference type="EMBL" id="CP036425">
    <property type="protein sequence ID" value="QDU34462.1"/>
    <property type="molecule type" value="Genomic_DNA"/>
</dbReference>
<dbReference type="GO" id="GO:0004315">
    <property type="term" value="F:3-oxoacyl-[acyl-carrier-protein] synthase activity"/>
    <property type="evidence" value="ECO:0007669"/>
    <property type="project" value="UniProtKB-EC"/>
</dbReference>
<accession>A0A517YW96</accession>
<dbReference type="InterPro" id="IPR011032">
    <property type="entry name" value="GroES-like_sf"/>
</dbReference>
<dbReference type="InterPro" id="IPR052733">
    <property type="entry name" value="Chloroplast_QOR"/>
</dbReference>
<dbReference type="KEGG" id="pcor:KS4_25320"/>
<dbReference type="InterPro" id="IPR020843">
    <property type="entry name" value="ER"/>
</dbReference>
<keyword evidence="2" id="KW-0012">Acyltransferase</keyword>
<dbReference type="Gene3D" id="3.40.50.720">
    <property type="entry name" value="NAD(P)-binding Rossmann-like Domain"/>
    <property type="match status" value="1"/>
</dbReference>
<protein>
    <submittedName>
        <fullName evidence="2">Phenolphthiocerol synthesis polyketide synthase type I Pks15/1</fullName>
        <ecNumber evidence="2">2.3.1.41</ecNumber>
    </submittedName>
</protein>
<dbReference type="Pfam" id="PF08240">
    <property type="entry name" value="ADH_N"/>
    <property type="match status" value="1"/>
</dbReference>
<evidence type="ECO:0000313" key="2">
    <source>
        <dbReference type="EMBL" id="QDU34462.1"/>
    </source>
</evidence>
<dbReference type="PANTHER" id="PTHR44013:SF1">
    <property type="entry name" value="ZINC-TYPE ALCOHOL DEHYDROGENASE-LIKE PROTEIN C16A3.02C"/>
    <property type="match status" value="1"/>
</dbReference>
<dbReference type="PROSITE" id="PS01162">
    <property type="entry name" value="QOR_ZETA_CRYSTAL"/>
    <property type="match status" value="1"/>
</dbReference>
<keyword evidence="3" id="KW-1185">Reference proteome</keyword>
<feature type="domain" description="Enoyl reductase (ER)" evidence="1">
    <location>
        <begin position="10"/>
        <end position="325"/>
    </location>
</feature>
<dbReference type="InterPro" id="IPR002364">
    <property type="entry name" value="Quin_OxRdtase/zeta-crystal_CS"/>
</dbReference>
<evidence type="ECO:0000313" key="3">
    <source>
        <dbReference type="Proteomes" id="UP000317369"/>
    </source>
</evidence>
<dbReference type="Gene3D" id="3.90.180.10">
    <property type="entry name" value="Medium-chain alcohol dehydrogenases, catalytic domain"/>
    <property type="match status" value="1"/>
</dbReference>
<dbReference type="InterPro" id="IPR036291">
    <property type="entry name" value="NAD(P)-bd_dom_sf"/>
</dbReference>
<dbReference type="PANTHER" id="PTHR44013">
    <property type="entry name" value="ZINC-TYPE ALCOHOL DEHYDROGENASE-LIKE PROTEIN C16A3.02C"/>
    <property type="match status" value="1"/>
</dbReference>
<dbReference type="Proteomes" id="UP000317369">
    <property type="component" value="Chromosome"/>
</dbReference>